<dbReference type="HOGENOM" id="CLU_644052_0_0_1"/>
<keyword evidence="3" id="KW-1185">Reference proteome</keyword>
<reference evidence="3" key="1">
    <citation type="journal article" date="2015" name="Genome Announc.">
        <title>Draft genome sequence of the cellulolytic fungus Chaetomium globosum.</title>
        <authorList>
            <person name="Cuomo C.A."/>
            <person name="Untereiner W.A."/>
            <person name="Ma L.-J."/>
            <person name="Grabherr M."/>
            <person name="Birren B.W."/>
        </authorList>
    </citation>
    <scope>NUCLEOTIDE SEQUENCE [LARGE SCALE GENOMIC DNA]</scope>
    <source>
        <strain evidence="3">ATCC 6205 / CBS 148.51 / DSM 1962 / NBRC 6347 / NRRL 1970</strain>
    </source>
</reference>
<dbReference type="AlphaFoldDB" id="Q2HDG1"/>
<feature type="compositionally biased region" description="Polar residues" evidence="1">
    <location>
        <begin position="191"/>
        <end position="204"/>
    </location>
</feature>
<gene>
    <name evidence="2" type="ORF">CHGG_01743</name>
</gene>
<dbReference type="RefSeq" id="XP_001220964.1">
    <property type="nucleotide sequence ID" value="XM_001220963.1"/>
</dbReference>
<dbReference type="EMBL" id="CH408029">
    <property type="protein sequence ID" value="EAQ93508.1"/>
    <property type="molecule type" value="Genomic_DNA"/>
</dbReference>
<dbReference type="STRING" id="306901.Q2HDG1"/>
<dbReference type="OrthoDB" id="3180714at2759"/>
<protein>
    <recommendedName>
        <fullName evidence="4">SET domain-containing protein</fullName>
    </recommendedName>
</protein>
<proteinExistence type="predicted"/>
<feature type="region of interest" description="Disordered" evidence="1">
    <location>
        <begin position="183"/>
        <end position="232"/>
    </location>
</feature>
<dbReference type="VEuPathDB" id="FungiDB:CHGG_01743"/>
<organism evidence="2 3">
    <name type="scientific">Chaetomium globosum (strain ATCC 6205 / CBS 148.51 / DSM 1962 / NBRC 6347 / NRRL 1970)</name>
    <name type="common">Soil fungus</name>
    <dbReference type="NCBI Taxonomy" id="306901"/>
    <lineage>
        <taxon>Eukaryota</taxon>
        <taxon>Fungi</taxon>
        <taxon>Dikarya</taxon>
        <taxon>Ascomycota</taxon>
        <taxon>Pezizomycotina</taxon>
        <taxon>Sordariomycetes</taxon>
        <taxon>Sordariomycetidae</taxon>
        <taxon>Sordariales</taxon>
        <taxon>Chaetomiaceae</taxon>
        <taxon>Chaetomium</taxon>
    </lineage>
</organism>
<evidence type="ECO:0000313" key="3">
    <source>
        <dbReference type="Proteomes" id="UP000001056"/>
    </source>
</evidence>
<evidence type="ECO:0008006" key="4">
    <source>
        <dbReference type="Google" id="ProtNLM"/>
    </source>
</evidence>
<dbReference type="SUPFAM" id="SSF82199">
    <property type="entry name" value="SET domain"/>
    <property type="match status" value="1"/>
</dbReference>
<sequence>MPLSKDSQTKATAALKPCNGKGPVIDNIPISGSTEQNDNEAPVPPAIIAAEAIDNPKMLLQTPNEHQSETITKHITETASLAEHLTRLDLKDEDDVRDILNGIIQALAINEESECEKPDLLPNSGIISREARRASQEGSQDGGQRLWCAIQRRRSTEQTPLAATEAALFGALSEADSGVVCRADKKKHTKSSASETVAASSGTGTPPADAGPKQQEDQPEEHTAVPSSPTDNVGTAAAGFEEFFKIQRSDLGGLGAFAARNLVRGQTILVERPLLRTTHFRLLPDYHNLSDAAKKAYLSLHDGENGDQFSKVERIKVLNSVRSSPSRFVKTWSRRGAELFISYGGSPAELYSTYGFRCACGGCTPLTDEDIRRLKNRVFGTWDCDEKHPSVDTRGIFKAQAWLMRKSGTRSMTAVLHTHDDVCVEL</sequence>
<feature type="compositionally biased region" description="Polar residues" evidence="1">
    <location>
        <begin position="1"/>
        <end position="11"/>
    </location>
</feature>
<dbReference type="InParanoid" id="Q2HDG1"/>
<name>Q2HDG1_CHAGB</name>
<dbReference type="GeneID" id="4386775"/>
<feature type="region of interest" description="Disordered" evidence="1">
    <location>
        <begin position="1"/>
        <end position="40"/>
    </location>
</feature>
<feature type="compositionally biased region" description="Basic and acidic residues" evidence="1">
    <location>
        <begin position="214"/>
        <end position="223"/>
    </location>
</feature>
<evidence type="ECO:0000256" key="1">
    <source>
        <dbReference type="SAM" id="MobiDB-lite"/>
    </source>
</evidence>
<evidence type="ECO:0000313" key="2">
    <source>
        <dbReference type="EMBL" id="EAQ93508.1"/>
    </source>
</evidence>
<dbReference type="Proteomes" id="UP000001056">
    <property type="component" value="Unassembled WGS sequence"/>
</dbReference>
<dbReference type="InterPro" id="IPR046341">
    <property type="entry name" value="SET_dom_sf"/>
</dbReference>
<accession>Q2HDG1</accession>
<dbReference type="eggNOG" id="ENOG502SBR1">
    <property type="taxonomic scope" value="Eukaryota"/>
</dbReference>